<evidence type="ECO:0000313" key="3">
    <source>
        <dbReference type="Proteomes" id="UP000720189"/>
    </source>
</evidence>
<feature type="compositionally biased region" description="Polar residues" evidence="1">
    <location>
        <begin position="149"/>
        <end position="161"/>
    </location>
</feature>
<sequence length="354" mass="39408">MPWPKRSNKMPSHEQTHYPSVAGRQQDQCPQARVRWEKVMPYLIWSRWCITRLIRWLTGASPPEPPIPETRSTWDTGLCSMEIPISEVPIARVPLRTTRYYETRSRDQESHSQSLASPTPRSSDFSSLGYIENGYFIPPIRHSDENAPIPSSSHMLSTTEMTVHPSPEEAATLPAETVRWPLLSSSSESDEELDDESDMKMQAAQSIVKLRRRFQSSSSESYEDSDEELYGRIRATASMAMVCRNPRRALRITTGGFCEALQSHTSLASPSPIEGFSSDPGTSLNASSLAFGVASTAEATEDGYEEEENEENEEDEEKPAAVRSILVSPVGRPTLIHLPARPQVSSGNRVLGSP</sequence>
<dbReference type="OrthoDB" id="5106955at2759"/>
<comment type="caution">
    <text evidence="2">The sequence shown here is derived from an EMBL/GenBank/DDBJ whole genome shotgun (WGS) entry which is preliminary data.</text>
</comment>
<dbReference type="RefSeq" id="XP_046056811.1">
    <property type="nucleotide sequence ID" value="XM_046185679.1"/>
</dbReference>
<evidence type="ECO:0000256" key="1">
    <source>
        <dbReference type="SAM" id="MobiDB-lite"/>
    </source>
</evidence>
<feature type="region of interest" description="Disordered" evidence="1">
    <location>
        <begin position="142"/>
        <end position="171"/>
    </location>
</feature>
<protein>
    <submittedName>
        <fullName evidence="2">Uncharacterized protein</fullName>
    </submittedName>
</protein>
<gene>
    <name evidence="2" type="ORF">BKA55DRAFT_31992</name>
</gene>
<name>A0A9P9KWS7_FUSRE</name>
<dbReference type="AlphaFoldDB" id="A0A9P9KWS7"/>
<dbReference type="Proteomes" id="UP000720189">
    <property type="component" value="Unassembled WGS sequence"/>
</dbReference>
<organism evidence="2 3">
    <name type="scientific">Fusarium redolens</name>
    <dbReference type="NCBI Taxonomy" id="48865"/>
    <lineage>
        <taxon>Eukaryota</taxon>
        <taxon>Fungi</taxon>
        <taxon>Dikarya</taxon>
        <taxon>Ascomycota</taxon>
        <taxon>Pezizomycotina</taxon>
        <taxon>Sordariomycetes</taxon>
        <taxon>Hypocreomycetidae</taxon>
        <taxon>Hypocreales</taxon>
        <taxon>Nectriaceae</taxon>
        <taxon>Fusarium</taxon>
        <taxon>Fusarium redolens species complex</taxon>
    </lineage>
</organism>
<feature type="region of interest" description="Disordered" evidence="1">
    <location>
        <begin position="102"/>
        <end position="126"/>
    </location>
</feature>
<feature type="compositionally biased region" description="Acidic residues" evidence="1">
    <location>
        <begin position="299"/>
        <end position="317"/>
    </location>
</feature>
<keyword evidence="3" id="KW-1185">Reference proteome</keyword>
<feature type="region of interest" description="Disordered" evidence="1">
    <location>
        <begin position="295"/>
        <end position="322"/>
    </location>
</feature>
<feature type="region of interest" description="Disordered" evidence="1">
    <location>
        <begin position="1"/>
        <end position="26"/>
    </location>
</feature>
<dbReference type="GeneID" id="70215633"/>
<evidence type="ECO:0000313" key="2">
    <source>
        <dbReference type="EMBL" id="KAH7270043.1"/>
    </source>
</evidence>
<accession>A0A9P9KWS7</accession>
<dbReference type="EMBL" id="JAGMUX010000001">
    <property type="protein sequence ID" value="KAH7270043.1"/>
    <property type="molecule type" value="Genomic_DNA"/>
</dbReference>
<proteinExistence type="predicted"/>
<reference evidence="2" key="1">
    <citation type="journal article" date="2021" name="Nat. Commun.">
        <title>Genetic determinants of endophytism in the Arabidopsis root mycobiome.</title>
        <authorList>
            <person name="Mesny F."/>
            <person name="Miyauchi S."/>
            <person name="Thiergart T."/>
            <person name="Pickel B."/>
            <person name="Atanasova L."/>
            <person name="Karlsson M."/>
            <person name="Huettel B."/>
            <person name="Barry K.W."/>
            <person name="Haridas S."/>
            <person name="Chen C."/>
            <person name="Bauer D."/>
            <person name="Andreopoulos W."/>
            <person name="Pangilinan J."/>
            <person name="LaButti K."/>
            <person name="Riley R."/>
            <person name="Lipzen A."/>
            <person name="Clum A."/>
            <person name="Drula E."/>
            <person name="Henrissat B."/>
            <person name="Kohler A."/>
            <person name="Grigoriev I.V."/>
            <person name="Martin F.M."/>
            <person name="Hacquard S."/>
        </authorList>
    </citation>
    <scope>NUCLEOTIDE SEQUENCE</scope>
    <source>
        <strain evidence="2">MPI-CAGE-AT-0023</strain>
    </source>
</reference>
<feature type="compositionally biased region" description="Polar residues" evidence="1">
    <location>
        <begin position="111"/>
        <end position="126"/>
    </location>
</feature>